<dbReference type="InterPro" id="IPR028983">
    <property type="entry name" value="PA2201-like_C"/>
</dbReference>
<dbReference type="SUPFAM" id="SSF140731">
    <property type="entry name" value="PA2201 C-terminal domain-like"/>
    <property type="match status" value="1"/>
</dbReference>
<organism evidence="2 3">
    <name type="scientific">Colwellia asteriadis</name>
    <dbReference type="NCBI Taxonomy" id="517723"/>
    <lineage>
        <taxon>Bacteria</taxon>
        <taxon>Pseudomonadati</taxon>
        <taxon>Pseudomonadota</taxon>
        <taxon>Gammaproteobacteria</taxon>
        <taxon>Alteromonadales</taxon>
        <taxon>Colwelliaceae</taxon>
        <taxon>Colwellia</taxon>
    </lineage>
</organism>
<proteinExistence type="predicted"/>
<reference evidence="3" key="1">
    <citation type="journal article" date="2019" name="Int. J. Syst. Evol. Microbiol.">
        <title>The Global Catalogue of Microorganisms (GCM) 10K type strain sequencing project: providing services to taxonomists for standard genome sequencing and annotation.</title>
        <authorList>
            <consortium name="The Broad Institute Genomics Platform"/>
            <consortium name="The Broad Institute Genome Sequencing Center for Infectious Disease"/>
            <person name="Wu L."/>
            <person name="Ma J."/>
        </authorList>
    </citation>
    <scope>NUCLEOTIDE SEQUENCE [LARGE SCALE GENOMIC DNA]</scope>
    <source>
        <strain evidence="3">JCM 15608</strain>
    </source>
</reference>
<accession>A0ABN1LBJ5</accession>
<evidence type="ECO:0000313" key="3">
    <source>
        <dbReference type="Proteomes" id="UP001500021"/>
    </source>
</evidence>
<dbReference type="Gene3D" id="1.10.3920.10">
    <property type="entry name" value="PA2201 C-terminal domain-like"/>
    <property type="match status" value="1"/>
</dbReference>
<protein>
    <recommendedName>
        <fullName evidence="1">PoNi C-terminal domain-containing protein</fullName>
    </recommendedName>
</protein>
<comment type="caution">
    <text evidence="2">The sequence shown here is derived from an EMBL/GenBank/DDBJ whole genome shotgun (WGS) entry which is preliminary data.</text>
</comment>
<dbReference type="RefSeq" id="WP_343819147.1">
    <property type="nucleotide sequence ID" value="NZ_BAAAFA010000026.1"/>
</dbReference>
<keyword evidence="3" id="KW-1185">Reference proteome</keyword>
<sequence length="250" mass="29290">MLRDTLRNKEYFDENITFCEECLSEDIEEVKVGSFVDKVKMKKSFRLVNDILNLAHQKYSRGDALAEFESYAFKVLEYRQWQKHYADALPENEQVARIGLEEIREDYLEDWLRWLAFAYCLGMGQDYYQQVLELIANQGQDGLLDNIAVAMGDKGRAVAKSALFKKRFGKLFKVIEAEPVYKSALVKVYLDAWYTLYGSLDTHLLDNDAYNGYWCWGAALVVKLYNIDDSSFIDHEYYPKDLVHWQDNNK</sequence>
<dbReference type="Pfam" id="PF08929">
    <property type="entry name" value="PoNi_C"/>
    <property type="match status" value="1"/>
</dbReference>
<feature type="domain" description="PoNi C-terminal" evidence="1">
    <location>
        <begin position="140"/>
        <end position="242"/>
    </location>
</feature>
<name>A0ABN1LBJ5_9GAMM</name>
<dbReference type="EMBL" id="BAAAFA010000026">
    <property type="protein sequence ID" value="GAA0824384.1"/>
    <property type="molecule type" value="Genomic_DNA"/>
</dbReference>
<dbReference type="Proteomes" id="UP001500021">
    <property type="component" value="Unassembled WGS sequence"/>
</dbReference>
<gene>
    <name evidence="2" type="ORF">GCM10009111_35020</name>
</gene>
<dbReference type="InterPro" id="IPR015025">
    <property type="entry name" value="PoNi_C"/>
</dbReference>
<evidence type="ECO:0000313" key="2">
    <source>
        <dbReference type="EMBL" id="GAA0824384.1"/>
    </source>
</evidence>
<evidence type="ECO:0000259" key="1">
    <source>
        <dbReference type="Pfam" id="PF08929"/>
    </source>
</evidence>